<evidence type="ECO:0000313" key="1">
    <source>
        <dbReference type="EMBL" id="SFZ94740.1"/>
    </source>
</evidence>
<evidence type="ECO:0000313" key="2">
    <source>
        <dbReference type="Proteomes" id="UP000182544"/>
    </source>
</evidence>
<proteinExistence type="predicted"/>
<protein>
    <submittedName>
        <fullName evidence="1">Uncharacterized protein</fullName>
    </submittedName>
</protein>
<organism evidence="1 2">
    <name type="scientific">Flaviramulus basaltis</name>
    <dbReference type="NCBI Taxonomy" id="369401"/>
    <lineage>
        <taxon>Bacteria</taxon>
        <taxon>Pseudomonadati</taxon>
        <taxon>Bacteroidota</taxon>
        <taxon>Flavobacteriia</taxon>
        <taxon>Flavobacteriales</taxon>
        <taxon>Flavobacteriaceae</taxon>
        <taxon>Flaviramulus</taxon>
    </lineage>
</organism>
<dbReference type="SUPFAM" id="SSF48065">
    <property type="entry name" value="DBL homology domain (DH-domain)"/>
    <property type="match status" value="1"/>
</dbReference>
<reference evidence="1 2" key="1">
    <citation type="submission" date="2016-10" db="EMBL/GenBank/DDBJ databases">
        <authorList>
            <person name="de Groot N.N."/>
        </authorList>
    </citation>
    <scope>NUCLEOTIDE SEQUENCE [LARGE SCALE GENOMIC DNA]</scope>
    <source>
        <strain evidence="1 2">DSM 18180</strain>
    </source>
</reference>
<sequence length="115" mass="13638">MIGHDVVPHIDEIHSNDISNSISFEIQVEHSHSDLSHIFEHFQHFTNDRNLTYLTGVEKVIKTTTKTIANNFLYSELEKQELWHTNREKQRFRDYLVKPYSVNFYSYSLRGPPLC</sequence>
<dbReference type="STRING" id="369401.SAMN05428642_10530"/>
<dbReference type="OrthoDB" id="1438602at2"/>
<gene>
    <name evidence="1" type="ORF">SAMN05428642_10530</name>
</gene>
<dbReference type="Proteomes" id="UP000182544">
    <property type="component" value="Unassembled WGS sequence"/>
</dbReference>
<dbReference type="EMBL" id="FPKV01000005">
    <property type="protein sequence ID" value="SFZ94740.1"/>
    <property type="molecule type" value="Genomic_DNA"/>
</dbReference>
<dbReference type="AlphaFoldDB" id="A0A1K2IQN3"/>
<name>A0A1K2IQN3_9FLAO</name>
<keyword evidence="2" id="KW-1185">Reference proteome</keyword>
<dbReference type="InterPro" id="IPR035899">
    <property type="entry name" value="DBL_dom_sf"/>
</dbReference>
<accession>A0A1K2IQN3</accession>